<dbReference type="InterPro" id="IPR029063">
    <property type="entry name" value="SAM-dependent_MTases_sf"/>
</dbReference>
<feature type="domain" description="Methyltransferase type 11" evidence="1">
    <location>
        <begin position="73"/>
        <end position="134"/>
    </location>
</feature>
<reference evidence="2 3" key="1">
    <citation type="submission" date="2018-06" db="EMBL/GenBank/DDBJ databases">
        <authorList>
            <consortium name="Pathogen Informatics"/>
            <person name="Doyle S."/>
        </authorList>
    </citation>
    <scope>NUCLEOTIDE SEQUENCE [LARGE SCALE GENOMIC DNA]</scope>
    <source>
        <strain evidence="2 3">NCTC10801</strain>
    </source>
</reference>
<dbReference type="Pfam" id="PF08241">
    <property type="entry name" value="Methyltransf_11"/>
    <property type="match status" value="1"/>
</dbReference>
<evidence type="ECO:0000259" key="1">
    <source>
        <dbReference type="Pfam" id="PF08241"/>
    </source>
</evidence>
<organism evidence="2 3">
    <name type="scientific">[Actinobacillus] rossii</name>
    <dbReference type="NCBI Taxonomy" id="123820"/>
    <lineage>
        <taxon>Bacteria</taxon>
        <taxon>Pseudomonadati</taxon>
        <taxon>Pseudomonadota</taxon>
        <taxon>Gammaproteobacteria</taxon>
        <taxon>Pasteurellales</taxon>
        <taxon>Pasteurellaceae</taxon>
    </lineage>
</organism>
<evidence type="ECO:0000313" key="2">
    <source>
        <dbReference type="EMBL" id="SUT91281.1"/>
    </source>
</evidence>
<dbReference type="GO" id="GO:0008757">
    <property type="term" value="F:S-adenosylmethionine-dependent methyltransferase activity"/>
    <property type="evidence" value="ECO:0007669"/>
    <property type="project" value="InterPro"/>
</dbReference>
<dbReference type="AlphaFoldDB" id="A0A380TU66"/>
<dbReference type="CDD" id="cd02440">
    <property type="entry name" value="AdoMet_MTases"/>
    <property type="match status" value="1"/>
</dbReference>
<dbReference type="Proteomes" id="UP000254649">
    <property type="component" value="Unassembled WGS sequence"/>
</dbReference>
<keyword evidence="2" id="KW-0808">Transferase</keyword>
<dbReference type="GO" id="GO:0032259">
    <property type="term" value="P:methylation"/>
    <property type="evidence" value="ECO:0007669"/>
    <property type="project" value="UniProtKB-KW"/>
</dbReference>
<dbReference type="InterPro" id="IPR013216">
    <property type="entry name" value="Methyltransf_11"/>
</dbReference>
<name>A0A380TU66_9PAST</name>
<evidence type="ECO:0000313" key="3">
    <source>
        <dbReference type="Proteomes" id="UP000254649"/>
    </source>
</evidence>
<dbReference type="SUPFAM" id="SSF53335">
    <property type="entry name" value="S-adenosyl-L-methionine-dependent methyltransferases"/>
    <property type="match status" value="1"/>
</dbReference>
<accession>A0A380TU66</accession>
<sequence length="232" mass="27009">MKWRAKYPHSLNLPTSWQQLPNGSAYSTLLESYFERWFTRATGRRLLKVGGLSAEIHCKTECQQVLLTSETPQNLTALCQQNNIILIEDSLHELPFGDNTIDVCLLANTLNFTQDPHQLLREISRMLSDDGYLLLSLFNPLSKLLFKHYIGHFRYRHFCRWHIIDWLELLGFEILDSQILPIKHELKWLASQSVIVARKCSIPLSLQPQRVLFENQEILNPVSAFRETAHKI</sequence>
<gene>
    <name evidence="2" type="ORF">NCTC10801_01424</name>
</gene>
<proteinExistence type="predicted"/>
<dbReference type="EMBL" id="UFRQ01000003">
    <property type="protein sequence ID" value="SUT91281.1"/>
    <property type="molecule type" value="Genomic_DNA"/>
</dbReference>
<keyword evidence="2" id="KW-0489">Methyltransferase</keyword>
<keyword evidence="3" id="KW-1185">Reference proteome</keyword>
<dbReference type="Gene3D" id="3.40.50.150">
    <property type="entry name" value="Vaccinia Virus protein VP39"/>
    <property type="match status" value="1"/>
</dbReference>
<dbReference type="OrthoDB" id="6191410at2"/>
<protein>
    <submittedName>
        <fullName evidence="2">Type 11 methyltransferase</fullName>
    </submittedName>
</protein>